<proteinExistence type="predicted"/>
<keyword evidence="2" id="KW-1185">Reference proteome</keyword>
<evidence type="ECO:0000313" key="2">
    <source>
        <dbReference type="Proteomes" id="UP000548476"/>
    </source>
</evidence>
<dbReference type="EMBL" id="JACHGT010000026">
    <property type="protein sequence ID" value="MBB6039858.1"/>
    <property type="molecule type" value="Genomic_DNA"/>
</dbReference>
<comment type="caution">
    <text evidence="1">The sequence shown here is derived from an EMBL/GenBank/DDBJ whole genome shotgun (WGS) entry which is preliminary data.</text>
</comment>
<gene>
    <name evidence="1" type="ORF">HNR73_007757</name>
</gene>
<organism evidence="1 2">
    <name type="scientific">Phytomonospora endophytica</name>
    <dbReference type="NCBI Taxonomy" id="714109"/>
    <lineage>
        <taxon>Bacteria</taxon>
        <taxon>Bacillati</taxon>
        <taxon>Actinomycetota</taxon>
        <taxon>Actinomycetes</taxon>
        <taxon>Micromonosporales</taxon>
        <taxon>Micromonosporaceae</taxon>
        <taxon>Phytomonospora</taxon>
    </lineage>
</organism>
<accession>A0A841G1Q8</accession>
<dbReference type="AlphaFoldDB" id="A0A841G1Q8"/>
<dbReference type="Proteomes" id="UP000548476">
    <property type="component" value="Unassembled WGS sequence"/>
</dbReference>
<evidence type="ECO:0000313" key="1">
    <source>
        <dbReference type="EMBL" id="MBB6039858.1"/>
    </source>
</evidence>
<sequence length="305" mass="32979">MALGFFWASWFTQCMPKKSPASQDVIYGLQQVLRRGLPVTSATGSLTELRGVVARAVDPTDAPSRTSALNGLLQSLLARFKDARYAEAVRALFGLPPALPGQNLTQRRSAAAVSAGHEVHHFRKRVEPRLIEQLAADLLADADGFTRTKAIAPRLTPAGARPRVPADPFAWEVAEEEEAVSRLWAAIYGLRAELVAIERLVSLGSEEAQIVPRAVTAAWMWGRASAAAVAHGQAYGRNDGQTPDVMLSLAGWTPPLPAPLATRLREAASTADSRREFLASVRGDVELGNAWIRPFLSTAIDEESR</sequence>
<reference evidence="1 2" key="1">
    <citation type="submission" date="2020-08" db="EMBL/GenBank/DDBJ databases">
        <title>Genomic Encyclopedia of Type Strains, Phase IV (KMG-IV): sequencing the most valuable type-strain genomes for metagenomic binning, comparative biology and taxonomic classification.</title>
        <authorList>
            <person name="Goeker M."/>
        </authorList>
    </citation>
    <scope>NUCLEOTIDE SEQUENCE [LARGE SCALE GENOMIC DNA]</scope>
    <source>
        <strain evidence="1 2">YIM 65646</strain>
    </source>
</reference>
<name>A0A841G1Q8_9ACTN</name>
<protein>
    <submittedName>
        <fullName evidence="1">Uncharacterized protein</fullName>
    </submittedName>
</protein>
<dbReference type="RefSeq" id="WP_184792934.1">
    <property type="nucleotide sequence ID" value="NZ_BONT01000086.1"/>
</dbReference>